<feature type="transmembrane region" description="Helical" evidence="2">
    <location>
        <begin position="252"/>
        <end position="271"/>
    </location>
</feature>
<protein>
    <submittedName>
        <fullName evidence="3">Uncharacterized protein</fullName>
    </submittedName>
</protein>
<keyword evidence="2" id="KW-0812">Transmembrane</keyword>
<feature type="transmembrane region" description="Helical" evidence="2">
    <location>
        <begin position="291"/>
        <end position="314"/>
    </location>
</feature>
<sequence>MIDVQTSCPNGGGLPINPDVGGFGVRISFYLQALFLGLLSVRSDSQDQIADSLRTLLATNTATAFAGLLLGFKTQPEISFHDGLIMLYLLSLSWFTTLLSRSACQRIQGSTRLLQLFSLIQSAIFFAFAFALLSHADTFGSSPQCNHQASLVLFRPFKALSMGGKVFGWILASTVALAYAFMTAKEYLPPATRKVDQWIQKIRVKAPQPEPAQGATNADLEGLQPPLNTNSNSSNNQWDQNLSFPERHDNGISGSLIVLMFLIILSWSIAVTNTELLIRWNYENGSGGPSLLQFGQILPMLLVVLPFVSTIKAYKKYGIWKSRSPTTLGSGS</sequence>
<accession>A0A067Q5U4</accession>
<dbReference type="Proteomes" id="UP000027265">
    <property type="component" value="Unassembled WGS sequence"/>
</dbReference>
<feature type="region of interest" description="Disordered" evidence="1">
    <location>
        <begin position="209"/>
        <end position="242"/>
    </location>
</feature>
<feature type="transmembrane region" description="Helical" evidence="2">
    <location>
        <begin position="166"/>
        <end position="184"/>
    </location>
</feature>
<feature type="transmembrane region" description="Helical" evidence="2">
    <location>
        <begin position="53"/>
        <end position="72"/>
    </location>
</feature>
<dbReference type="AlphaFoldDB" id="A0A067Q5U4"/>
<keyword evidence="2" id="KW-0472">Membrane</keyword>
<organism evidence="3 4">
    <name type="scientific">Jaapia argillacea MUCL 33604</name>
    <dbReference type="NCBI Taxonomy" id="933084"/>
    <lineage>
        <taxon>Eukaryota</taxon>
        <taxon>Fungi</taxon>
        <taxon>Dikarya</taxon>
        <taxon>Basidiomycota</taxon>
        <taxon>Agaricomycotina</taxon>
        <taxon>Agaricomycetes</taxon>
        <taxon>Agaricomycetidae</taxon>
        <taxon>Jaapiales</taxon>
        <taxon>Jaapiaceae</taxon>
        <taxon>Jaapia</taxon>
    </lineage>
</organism>
<name>A0A067Q5U4_9AGAM</name>
<feature type="transmembrane region" description="Helical" evidence="2">
    <location>
        <begin position="20"/>
        <end position="41"/>
    </location>
</feature>
<evidence type="ECO:0000256" key="2">
    <source>
        <dbReference type="SAM" id="Phobius"/>
    </source>
</evidence>
<evidence type="ECO:0000313" key="4">
    <source>
        <dbReference type="Proteomes" id="UP000027265"/>
    </source>
</evidence>
<dbReference type="EMBL" id="KL197718">
    <property type="protein sequence ID" value="KDQ57936.1"/>
    <property type="molecule type" value="Genomic_DNA"/>
</dbReference>
<evidence type="ECO:0000256" key="1">
    <source>
        <dbReference type="SAM" id="MobiDB-lite"/>
    </source>
</evidence>
<keyword evidence="4" id="KW-1185">Reference proteome</keyword>
<dbReference type="HOGENOM" id="CLU_074646_0_0_1"/>
<feature type="transmembrane region" description="Helical" evidence="2">
    <location>
        <begin position="84"/>
        <end position="101"/>
    </location>
</feature>
<dbReference type="InParanoid" id="A0A067Q5U4"/>
<evidence type="ECO:0000313" key="3">
    <source>
        <dbReference type="EMBL" id="KDQ57936.1"/>
    </source>
</evidence>
<dbReference type="OrthoDB" id="5427664at2759"/>
<feature type="transmembrane region" description="Helical" evidence="2">
    <location>
        <begin position="113"/>
        <end position="133"/>
    </location>
</feature>
<keyword evidence="2" id="KW-1133">Transmembrane helix</keyword>
<proteinExistence type="predicted"/>
<reference evidence="4" key="1">
    <citation type="journal article" date="2014" name="Proc. Natl. Acad. Sci. U.S.A.">
        <title>Extensive sampling of basidiomycete genomes demonstrates inadequacy of the white-rot/brown-rot paradigm for wood decay fungi.</title>
        <authorList>
            <person name="Riley R."/>
            <person name="Salamov A.A."/>
            <person name="Brown D.W."/>
            <person name="Nagy L.G."/>
            <person name="Floudas D."/>
            <person name="Held B.W."/>
            <person name="Levasseur A."/>
            <person name="Lombard V."/>
            <person name="Morin E."/>
            <person name="Otillar R."/>
            <person name="Lindquist E.A."/>
            <person name="Sun H."/>
            <person name="LaButti K.M."/>
            <person name="Schmutz J."/>
            <person name="Jabbour D."/>
            <person name="Luo H."/>
            <person name="Baker S.E."/>
            <person name="Pisabarro A.G."/>
            <person name="Walton J.D."/>
            <person name="Blanchette R.A."/>
            <person name="Henrissat B."/>
            <person name="Martin F."/>
            <person name="Cullen D."/>
            <person name="Hibbett D.S."/>
            <person name="Grigoriev I.V."/>
        </authorList>
    </citation>
    <scope>NUCLEOTIDE SEQUENCE [LARGE SCALE GENOMIC DNA]</scope>
    <source>
        <strain evidence="4">MUCL 33604</strain>
    </source>
</reference>
<gene>
    <name evidence="3" type="ORF">JAAARDRAFT_193422</name>
</gene>